<dbReference type="PANTHER" id="PTHR24421:SF10">
    <property type="entry name" value="NITRATE_NITRITE SENSOR PROTEIN NARQ"/>
    <property type="match status" value="1"/>
</dbReference>
<dbReference type="InterPro" id="IPR001610">
    <property type="entry name" value="PAC"/>
</dbReference>
<dbReference type="PROSITE" id="PS50113">
    <property type="entry name" value="PAC"/>
    <property type="match status" value="1"/>
</dbReference>
<gene>
    <name evidence="11" type="ORF">ACFO3J_10025</name>
</gene>
<evidence type="ECO:0000256" key="1">
    <source>
        <dbReference type="ARBA" id="ARBA00000085"/>
    </source>
</evidence>
<reference evidence="12" key="1">
    <citation type="journal article" date="2019" name="Int. J. Syst. Evol. Microbiol.">
        <title>The Global Catalogue of Microorganisms (GCM) 10K type strain sequencing project: providing services to taxonomists for standard genome sequencing and annotation.</title>
        <authorList>
            <consortium name="The Broad Institute Genomics Platform"/>
            <consortium name="The Broad Institute Genome Sequencing Center for Infectious Disease"/>
            <person name="Wu L."/>
            <person name="Ma J."/>
        </authorList>
    </citation>
    <scope>NUCLEOTIDE SEQUENCE [LARGE SCALE GENOMIC DNA]</scope>
    <source>
        <strain evidence="12">CGMCC 4.7237</strain>
    </source>
</reference>
<dbReference type="Pfam" id="PF07730">
    <property type="entry name" value="HisKA_3"/>
    <property type="match status" value="1"/>
</dbReference>
<evidence type="ECO:0000256" key="3">
    <source>
        <dbReference type="ARBA" id="ARBA00022553"/>
    </source>
</evidence>
<keyword evidence="4" id="KW-0808">Transferase</keyword>
<dbReference type="Gene3D" id="3.30.565.10">
    <property type="entry name" value="Histidine kinase-like ATPase, C-terminal domain"/>
    <property type="match status" value="1"/>
</dbReference>
<organism evidence="11 12">
    <name type="scientific">Streptomyces polygonati</name>
    <dbReference type="NCBI Taxonomy" id="1617087"/>
    <lineage>
        <taxon>Bacteria</taxon>
        <taxon>Bacillati</taxon>
        <taxon>Actinomycetota</taxon>
        <taxon>Actinomycetes</taxon>
        <taxon>Kitasatosporales</taxon>
        <taxon>Streptomycetaceae</taxon>
        <taxon>Streptomyces</taxon>
    </lineage>
</organism>
<keyword evidence="6" id="KW-0418">Kinase</keyword>
<dbReference type="InterPro" id="IPR035965">
    <property type="entry name" value="PAS-like_dom_sf"/>
</dbReference>
<comment type="caution">
    <text evidence="11">The sequence shown here is derived from an EMBL/GenBank/DDBJ whole genome shotgun (WGS) entry which is preliminary data.</text>
</comment>
<dbReference type="SMART" id="SM00086">
    <property type="entry name" value="PAC"/>
    <property type="match status" value="1"/>
</dbReference>
<dbReference type="PROSITE" id="PS50112">
    <property type="entry name" value="PAS"/>
    <property type="match status" value="1"/>
</dbReference>
<dbReference type="InterPro" id="IPR036890">
    <property type="entry name" value="HATPase_C_sf"/>
</dbReference>
<dbReference type="Pfam" id="PF13426">
    <property type="entry name" value="PAS_9"/>
    <property type="match status" value="1"/>
</dbReference>
<evidence type="ECO:0000256" key="5">
    <source>
        <dbReference type="ARBA" id="ARBA00022741"/>
    </source>
</evidence>
<keyword evidence="8" id="KW-0902">Two-component regulatory system</keyword>
<protein>
    <recommendedName>
        <fullName evidence="2">histidine kinase</fullName>
        <ecNumber evidence="2">2.7.13.3</ecNumber>
    </recommendedName>
</protein>
<dbReference type="Pfam" id="PF02518">
    <property type="entry name" value="HATPase_c"/>
    <property type="match status" value="1"/>
</dbReference>
<dbReference type="InterPro" id="IPR011712">
    <property type="entry name" value="Sig_transdc_His_kin_sub3_dim/P"/>
</dbReference>
<dbReference type="Gene3D" id="3.30.450.20">
    <property type="entry name" value="PAS domain"/>
    <property type="match status" value="1"/>
</dbReference>
<dbReference type="PANTHER" id="PTHR24421">
    <property type="entry name" value="NITRATE/NITRITE SENSOR PROTEIN NARX-RELATED"/>
    <property type="match status" value="1"/>
</dbReference>
<dbReference type="InterPro" id="IPR003594">
    <property type="entry name" value="HATPase_dom"/>
</dbReference>
<dbReference type="SUPFAM" id="SSF55874">
    <property type="entry name" value="ATPase domain of HSP90 chaperone/DNA topoisomerase II/histidine kinase"/>
    <property type="match status" value="1"/>
</dbReference>
<dbReference type="CDD" id="cd00130">
    <property type="entry name" value="PAS"/>
    <property type="match status" value="1"/>
</dbReference>
<keyword evidence="7" id="KW-0067">ATP-binding</keyword>
<keyword evidence="5" id="KW-0547">Nucleotide-binding</keyword>
<evidence type="ECO:0000256" key="7">
    <source>
        <dbReference type="ARBA" id="ARBA00022840"/>
    </source>
</evidence>
<dbReference type="NCBIfam" id="TIGR00229">
    <property type="entry name" value="sensory_box"/>
    <property type="match status" value="1"/>
</dbReference>
<evidence type="ECO:0000256" key="8">
    <source>
        <dbReference type="ARBA" id="ARBA00023012"/>
    </source>
</evidence>
<evidence type="ECO:0000313" key="11">
    <source>
        <dbReference type="EMBL" id="MFC4031815.1"/>
    </source>
</evidence>
<dbReference type="Proteomes" id="UP001595765">
    <property type="component" value="Unassembled WGS sequence"/>
</dbReference>
<dbReference type="SMART" id="SM00091">
    <property type="entry name" value="PAS"/>
    <property type="match status" value="1"/>
</dbReference>
<dbReference type="Gene3D" id="1.20.5.1930">
    <property type="match status" value="1"/>
</dbReference>
<dbReference type="InterPro" id="IPR050482">
    <property type="entry name" value="Sensor_HK_TwoCompSys"/>
</dbReference>
<keyword evidence="3" id="KW-0597">Phosphoprotein</keyword>
<keyword evidence="12" id="KW-1185">Reference proteome</keyword>
<dbReference type="CDD" id="cd16917">
    <property type="entry name" value="HATPase_UhpB-NarQ-NarX-like"/>
    <property type="match status" value="1"/>
</dbReference>
<evidence type="ECO:0000313" key="12">
    <source>
        <dbReference type="Proteomes" id="UP001595765"/>
    </source>
</evidence>
<evidence type="ECO:0000256" key="6">
    <source>
        <dbReference type="ARBA" id="ARBA00022777"/>
    </source>
</evidence>
<dbReference type="RefSeq" id="WP_386428205.1">
    <property type="nucleotide sequence ID" value="NZ_JBHSBB010000008.1"/>
</dbReference>
<dbReference type="InterPro" id="IPR000014">
    <property type="entry name" value="PAS"/>
</dbReference>
<dbReference type="EMBL" id="JBHSBB010000008">
    <property type="protein sequence ID" value="MFC4031815.1"/>
    <property type="molecule type" value="Genomic_DNA"/>
</dbReference>
<evidence type="ECO:0000256" key="2">
    <source>
        <dbReference type="ARBA" id="ARBA00012438"/>
    </source>
</evidence>
<evidence type="ECO:0000256" key="4">
    <source>
        <dbReference type="ARBA" id="ARBA00022679"/>
    </source>
</evidence>
<feature type="domain" description="PAS" evidence="9">
    <location>
        <begin position="20"/>
        <end position="93"/>
    </location>
</feature>
<dbReference type="SUPFAM" id="SSF55785">
    <property type="entry name" value="PYP-like sensor domain (PAS domain)"/>
    <property type="match status" value="1"/>
</dbReference>
<sequence>MTTQPFQPAQGPPPRVAAPSEAAFGLLVQGVLDYGIFMLDPGGHVTSWNAGAERIKGYRADEITGRHFSVFYPPEDIAARKPHRELEIAVAEGRLEDEGWRIRKDGSRFWANVVITALFDQTGELRGFGKVTRDMTERRAAEQALSERRGLFAHLVRAQEAERRRIAWDVHDDSIQSMVAVGMRLQLLADRAPEPYAAELSRLDDSVRDAVARLRQLAFRLHPPGIDRHGLVESLARHLDDVVRGWGLEAAFTHELPREPAPETAVTVFRIVQEALLNVRKHANAGAVRLQIASADGGLLTRVIDDGDGDGNGGGGIPATDHAQPHFGVMEMRERAESAGGWWSMRGEPGVGTTVEFWVPDLPAVEVGPPPYPDAPPSGG</sequence>
<evidence type="ECO:0000259" key="9">
    <source>
        <dbReference type="PROSITE" id="PS50112"/>
    </source>
</evidence>
<accession>A0ABV8HIN1</accession>
<dbReference type="InterPro" id="IPR000700">
    <property type="entry name" value="PAS-assoc_C"/>
</dbReference>
<proteinExistence type="predicted"/>
<comment type="catalytic activity">
    <reaction evidence="1">
        <text>ATP + protein L-histidine = ADP + protein N-phospho-L-histidine.</text>
        <dbReference type="EC" id="2.7.13.3"/>
    </reaction>
</comment>
<name>A0ABV8HIN1_9ACTN</name>
<evidence type="ECO:0000259" key="10">
    <source>
        <dbReference type="PROSITE" id="PS50113"/>
    </source>
</evidence>
<feature type="domain" description="PAC" evidence="10">
    <location>
        <begin position="95"/>
        <end position="147"/>
    </location>
</feature>
<dbReference type="EC" id="2.7.13.3" evidence="2"/>